<feature type="transmembrane region" description="Helical" evidence="10">
    <location>
        <begin position="617"/>
        <end position="635"/>
    </location>
</feature>
<feature type="domain" description="NADH-Ubiquinone oxidoreductase (complex I) chain 5 N-terminal" evidence="13">
    <location>
        <begin position="35"/>
        <end position="78"/>
    </location>
</feature>
<dbReference type="InterPro" id="IPR001516">
    <property type="entry name" value="Proton_antipo_N"/>
</dbReference>
<evidence type="ECO:0000256" key="1">
    <source>
        <dbReference type="ARBA" id="ARBA00004651"/>
    </source>
</evidence>
<feature type="transmembrane region" description="Helical" evidence="10">
    <location>
        <begin position="102"/>
        <end position="119"/>
    </location>
</feature>
<feature type="transmembrane region" description="Helical" evidence="10">
    <location>
        <begin position="337"/>
        <end position="359"/>
    </location>
</feature>
<keyword evidence="4" id="KW-1003">Cell membrane</keyword>
<evidence type="ECO:0000259" key="14">
    <source>
        <dbReference type="Pfam" id="PF13244"/>
    </source>
</evidence>
<feature type="transmembrane region" description="Helical" evidence="10">
    <location>
        <begin position="533"/>
        <end position="551"/>
    </location>
</feature>
<keyword evidence="5 9" id="KW-0812">Transmembrane</keyword>
<keyword evidence="3" id="KW-0050">Antiport</keyword>
<dbReference type="Pfam" id="PF13244">
    <property type="entry name" value="MbhD"/>
    <property type="match status" value="1"/>
</dbReference>
<feature type="signal peptide" evidence="11">
    <location>
        <begin position="1"/>
        <end position="21"/>
    </location>
</feature>
<feature type="transmembrane region" description="Helical" evidence="10">
    <location>
        <begin position="708"/>
        <end position="725"/>
    </location>
</feature>
<comment type="caution">
    <text evidence="16">The sequence shown here is derived from an EMBL/GenBank/DDBJ whole genome shotgun (WGS) entry which is preliminary data.</text>
</comment>
<evidence type="ECO:0000256" key="4">
    <source>
        <dbReference type="ARBA" id="ARBA00022475"/>
    </source>
</evidence>
<dbReference type="Pfam" id="PF00361">
    <property type="entry name" value="Proton_antipo_M"/>
    <property type="match status" value="1"/>
</dbReference>
<evidence type="ECO:0000256" key="11">
    <source>
        <dbReference type="SAM" id="SignalP"/>
    </source>
</evidence>
<dbReference type="InterPro" id="IPR025383">
    <property type="entry name" value="MrpA_C/MbhD"/>
</dbReference>
<evidence type="ECO:0000256" key="5">
    <source>
        <dbReference type="ARBA" id="ARBA00022692"/>
    </source>
</evidence>
<feature type="transmembrane region" description="Helical" evidence="10">
    <location>
        <begin position="292"/>
        <end position="316"/>
    </location>
</feature>
<evidence type="ECO:0000256" key="7">
    <source>
        <dbReference type="ARBA" id="ARBA00023065"/>
    </source>
</evidence>
<keyword evidence="8 10" id="KW-0472">Membrane</keyword>
<evidence type="ECO:0000256" key="3">
    <source>
        <dbReference type="ARBA" id="ARBA00022449"/>
    </source>
</evidence>
<evidence type="ECO:0000256" key="10">
    <source>
        <dbReference type="SAM" id="Phobius"/>
    </source>
</evidence>
<feature type="transmembrane region" description="Helical" evidence="10">
    <location>
        <begin position="172"/>
        <end position="189"/>
    </location>
</feature>
<dbReference type="InterPro" id="IPR050616">
    <property type="entry name" value="CPA3_Na-H_Antiporter_A"/>
</dbReference>
<evidence type="ECO:0000259" key="15">
    <source>
        <dbReference type="Pfam" id="PF20501"/>
    </source>
</evidence>
<evidence type="ECO:0000313" key="16">
    <source>
        <dbReference type="EMBL" id="MFD2239081.1"/>
    </source>
</evidence>
<evidence type="ECO:0000256" key="9">
    <source>
        <dbReference type="RuleBase" id="RU000320"/>
    </source>
</evidence>
<feature type="transmembrane region" description="Helical" evidence="10">
    <location>
        <begin position="240"/>
        <end position="260"/>
    </location>
</feature>
<evidence type="ECO:0000313" key="17">
    <source>
        <dbReference type="Proteomes" id="UP001597371"/>
    </source>
</evidence>
<dbReference type="Pfam" id="PF00662">
    <property type="entry name" value="Proton_antipo_N"/>
    <property type="match status" value="1"/>
</dbReference>
<feature type="transmembrane region" description="Helical" evidence="10">
    <location>
        <begin position="647"/>
        <end position="667"/>
    </location>
</feature>
<dbReference type="Proteomes" id="UP001597371">
    <property type="component" value="Unassembled WGS sequence"/>
</dbReference>
<name>A0ABW5CQG5_9HYPH</name>
<keyword evidence="2" id="KW-0813">Transport</keyword>
<feature type="transmembrane region" description="Helical" evidence="10">
    <location>
        <begin position="416"/>
        <end position="440"/>
    </location>
</feature>
<feature type="transmembrane region" description="Helical" evidence="10">
    <location>
        <begin position="371"/>
        <end position="395"/>
    </location>
</feature>
<feature type="domain" description="NADH:quinone oxidoreductase/Mrp antiporter transmembrane" evidence="12">
    <location>
        <begin position="96"/>
        <end position="382"/>
    </location>
</feature>
<sequence length="731" mass="76271">MPAGFLTALFVAFAAALPVIAAGQVLDWNAEWVPSLGIGFAVRLDGLSLAFALLVTGIGALVMLYAASYFRTDARLGRLLVLLSLFAASMLGLVLADDVITFFLFWEGTTITSFLLVGFDHEKSSARRAALQALMITSIGGLALLAGLVLMATTTGSWRFSQINAGGELLQASAAYPAILVLVALGALTKSAQMPFHFWLPNAMAAPTPVSAYLHSATMVKAGVFLLARLSPSLGGSDLWLWLLVPSGAATMLIGSVWALRQTDLKLMLAFTTLMALGQIVMLLGLGTVAAVTAAMVMLLAHALYKAALFLAVGMIDKGAGTREYPELGGLARAMPVTFTAIALAALSMAGVAPFLGFVAKELVYDGSLHAPWAIAVVSAVLLSNALMVAAAAMVSLRPLRGALRAPKASPRDPGWTLAAGPMLLAGAGLICGLMPAAIGQHLVGPMVEAVTGAPMSGDLGLWHGFNVALLLSVATWGLGALLYGRLDAIRDALAAAQGRLPRFEGWYDAMMVVIVQGSKAVTARIQSGRMTAYLAMSFATLAALLWVAVLSGEAAWPALPRLALMEVAILVTIFASIAAVLRARSRLAAITALGGVGAGVAMIFTLYGAIDVAMTQLFVEILVVIFIAVAFVGLPMGERPRFRPGHAGIALALGLGVTLTMLSVLGTDMDRRLTDFFEAASYEEAHGRNIVNVILVDFRGFDTLGEIAVLVIAGIATIAALRAGRTTRRT</sequence>
<dbReference type="RefSeq" id="WP_209738601.1">
    <property type="nucleotide sequence ID" value="NZ_CP072611.1"/>
</dbReference>
<dbReference type="InterPro" id="IPR001750">
    <property type="entry name" value="ND/Mrp_TM"/>
</dbReference>
<feature type="transmembrane region" description="Helical" evidence="10">
    <location>
        <begin position="79"/>
        <end position="96"/>
    </location>
</feature>
<dbReference type="Pfam" id="PF20501">
    <property type="entry name" value="MbhE"/>
    <property type="match status" value="1"/>
</dbReference>
<feature type="transmembrane region" description="Helical" evidence="10">
    <location>
        <begin position="563"/>
        <end position="582"/>
    </location>
</feature>
<dbReference type="PANTHER" id="PTHR43373:SF1">
    <property type="entry name" value="NA(+)_H(+) ANTIPORTER SUBUNIT A"/>
    <property type="match status" value="1"/>
</dbReference>
<feature type="transmembrane region" description="Helical" evidence="10">
    <location>
        <begin position="460"/>
        <end position="484"/>
    </location>
</feature>
<protein>
    <submittedName>
        <fullName evidence="16">Hydrogen gas-evolving membrane-bound hydrogenase subunit E</fullName>
    </submittedName>
</protein>
<keyword evidence="17" id="KW-1185">Reference proteome</keyword>
<proteinExistence type="predicted"/>
<evidence type="ECO:0000259" key="12">
    <source>
        <dbReference type="Pfam" id="PF00361"/>
    </source>
</evidence>
<keyword evidence="11" id="KW-0732">Signal</keyword>
<feature type="domain" description="MrpA C-terminal/MbhD" evidence="14">
    <location>
        <begin position="573"/>
        <end position="636"/>
    </location>
</feature>
<feature type="transmembrane region" description="Helical" evidence="10">
    <location>
        <begin position="267"/>
        <end position="286"/>
    </location>
</feature>
<dbReference type="EMBL" id="JBHUIJ010000024">
    <property type="protein sequence ID" value="MFD2239081.1"/>
    <property type="molecule type" value="Genomic_DNA"/>
</dbReference>
<evidence type="ECO:0000256" key="8">
    <source>
        <dbReference type="ARBA" id="ARBA00023136"/>
    </source>
</evidence>
<evidence type="ECO:0000256" key="2">
    <source>
        <dbReference type="ARBA" id="ARBA00022448"/>
    </source>
</evidence>
<dbReference type="InterPro" id="IPR046806">
    <property type="entry name" value="MrpA_C/MbhE"/>
</dbReference>
<feature type="transmembrane region" description="Helical" evidence="10">
    <location>
        <begin position="131"/>
        <end position="152"/>
    </location>
</feature>
<feature type="domain" description="MrpA C-terminal/MbhE" evidence="15">
    <location>
        <begin position="648"/>
        <end position="728"/>
    </location>
</feature>
<feature type="chain" id="PRO_5047227137" evidence="11">
    <location>
        <begin position="22"/>
        <end position="731"/>
    </location>
</feature>
<comment type="subcellular location">
    <subcellularLocation>
        <location evidence="1">Cell membrane</location>
        <topology evidence="1">Multi-pass membrane protein</topology>
    </subcellularLocation>
    <subcellularLocation>
        <location evidence="9">Membrane</location>
        <topology evidence="9">Multi-pass membrane protein</topology>
    </subcellularLocation>
</comment>
<keyword evidence="6 10" id="KW-1133">Transmembrane helix</keyword>
<accession>A0ABW5CQG5</accession>
<keyword evidence="7" id="KW-0406">Ion transport</keyword>
<dbReference type="PANTHER" id="PTHR43373">
    <property type="entry name" value="NA(+)/H(+) ANTIPORTER SUBUNIT"/>
    <property type="match status" value="1"/>
</dbReference>
<evidence type="ECO:0000259" key="13">
    <source>
        <dbReference type="Pfam" id="PF00662"/>
    </source>
</evidence>
<feature type="transmembrane region" description="Helical" evidence="10">
    <location>
        <begin position="47"/>
        <end position="67"/>
    </location>
</feature>
<dbReference type="PRINTS" id="PR01434">
    <property type="entry name" value="NADHDHGNASE5"/>
</dbReference>
<reference evidence="17" key="1">
    <citation type="journal article" date="2019" name="Int. J. Syst. Evol. Microbiol.">
        <title>The Global Catalogue of Microorganisms (GCM) 10K type strain sequencing project: providing services to taxonomists for standard genome sequencing and annotation.</title>
        <authorList>
            <consortium name="The Broad Institute Genomics Platform"/>
            <consortium name="The Broad Institute Genome Sequencing Center for Infectious Disease"/>
            <person name="Wu L."/>
            <person name="Ma J."/>
        </authorList>
    </citation>
    <scope>NUCLEOTIDE SEQUENCE [LARGE SCALE GENOMIC DNA]</scope>
    <source>
        <strain evidence="17">ZS-35-S2</strain>
    </source>
</reference>
<evidence type="ECO:0000256" key="6">
    <source>
        <dbReference type="ARBA" id="ARBA00022989"/>
    </source>
</evidence>
<gene>
    <name evidence="16" type="primary">mbhE</name>
    <name evidence="16" type="ORF">ACFSKQ_16640</name>
</gene>
<organism evidence="16 17">
    <name type="scientific">Aureimonas populi</name>
    <dbReference type="NCBI Taxonomy" id="1701758"/>
    <lineage>
        <taxon>Bacteria</taxon>
        <taxon>Pseudomonadati</taxon>
        <taxon>Pseudomonadota</taxon>
        <taxon>Alphaproteobacteria</taxon>
        <taxon>Hyphomicrobiales</taxon>
        <taxon>Aurantimonadaceae</taxon>
        <taxon>Aureimonas</taxon>
    </lineage>
</organism>
<feature type="transmembrane region" description="Helical" evidence="10">
    <location>
        <begin position="589"/>
        <end position="611"/>
    </location>
</feature>